<gene>
    <name evidence="6" type="ORF">A3A35_00715</name>
</gene>
<protein>
    <submittedName>
        <fullName evidence="6">Magnesium chelatase</fullName>
    </submittedName>
</protein>
<dbReference type="Proteomes" id="UP000179115">
    <property type="component" value="Unassembled WGS sequence"/>
</dbReference>
<dbReference type="STRING" id="1798508.A3A35_00715"/>
<dbReference type="InterPro" id="IPR000523">
    <property type="entry name" value="Mg_chelatse_chII-like_cat_dom"/>
</dbReference>
<evidence type="ECO:0000256" key="3">
    <source>
        <dbReference type="ARBA" id="ARBA00022840"/>
    </source>
</evidence>
<dbReference type="Pfam" id="PF01078">
    <property type="entry name" value="Mg_chelatase"/>
    <property type="match status" value="1"/>
</dbReference>
<dbReference type="NCBIfam" id="TIGR00368">
    <property type="entry name" value="YifB family Mg chelatase-like AAA ATPase"/>
    <property type="match status" value="1"/>
</dbReference>
<feature type="region of interest" description="Disordered" evidence="4">
    <location>
        <begin position="175"/>
        <end position="194"/>
    </location>
</feature>
<dbReference type="InterPro" id="IPR003593">
    <property type="entry name" value="AAA+_ATPase"/>
</dbReference>
<evidence type="ECO:0000256" key="2">
    <source>
        <dbReference type="ARBA" id="ARBA00022741"/>
    </source>
</evidence>
<dbReference type="SMART" id="SM00382">
    <property type="entry name" value="AAA"/>
    <property type="match status" value="1"/>
</dbReference>
<accession>A0A1F6EEM0</accession>
<name>A0A1F6EEM0_9BACT</name>
<dbReference type="SUPFAM" id="SSF54211">
    <property type="entry name" value="Ribosomal protein S5 domain 2-like"/>
    <property type="match status" value="1"/>
</dbReference>
<feature type="domain" description="MCM C-terminal AAA(+) ATPase" evidence="5">
    <location>
        <begin position="307"/>
        <end position="365"/>
    </location>
</feature>
<dbReference type="PRINTS" id="PR01657">
    <property type="entry name" value="MCMFAMILY"/>
</dbReference>
<dbReference type="AlphaFoldDB" id="A0A1F6EEM0"/>
<evidence type="ECO:0000313" key="6">
    <source>
        <dbReference type="EMBL" id="OGG71672.1"/>
    </source>
</evidence>
<dbReference type="Gene3D" id="3.30.230.10">
    <property type="match status" value="1"/>
</dbReference>
<dbReference type="InterPro" id="IPR004482">
    <property type="entry name" value="Mg_chelat-rel"/>
</dbReference>
<proteinExistence type="inferred from homology"/>
<evidence type="ECO:0000313" key="7">
    <source>
        <dbReference type="Proteomes" id="UP000179115"/>
    </source>
</evidence>
<dbReference type="InterPro" id="IPR014721">
    <property type="entry name" value="Ribsml_uS5_D2-typ_fold_subgr"/>
</dbReference>
<keyword evidence="2" id="KW-0547">Nucleotide-binding</keyword>
<dbReference type="SUPFAM" id="SSF52540">
    <property type="entry name" value="P-loop containing nucleoside triphosphate hydrolases"/>
    <property type="match status" value="1"/>
</dbReference>
<dbReference type="Pfam" id="PF13335">
    <property type="entry name" value="Mg_chelatase_C"/>
    <property type="match status" value="1"/>
</dbReference>
<dbReference type="InterPro" id="IPR045006">
    <property type="entry name" value="CHLI-like"/>
</dbReference>
<keyword evidence="3" id="KW-0067">ATP-binding</keyword>
<dbReference type="InterPro" id="IPR025158">
    <property type="entry name" value="Mg_chelat-rel_C"/>
</dbReference>
<dbReference type="InterPro" id="IPR001208">
    <property type="entry name" value="MCM_dom"/>
</dbReference>
<sequence>MPFAKVYSAQPTFLSASIITIEVDLTRGLHAFSVVGLPDKAVEESKDRVSAAIKNSGFKSPKNKNQKVVISLAPADLKKEGPLFDLPIALSYLLACGDISFKPEGKVFLGELSLDGGVRPVRGVLPSVRKAKEKGFVEAYVPKENAPEAALVEGIIVFPVANLSELIAHLDPKSASAKAPAGKHQPAGQRIKPQKPTEIAYETPEGEIDISDIRGQETAKRALLIAAAGGHHLVMYGPPGTGKTMLARALTALLPPLPIEEVLEATTIYSVAGILNEGLITHPPFRSPHHTSSYVALVGGGTFPRPGEITLAHRGVLFLDEFPEFDRRVIETLRQPLEERTVSISRAKGSATFPANFILIAAMNPCPCGNYGSSRECTCSAITLEKYRRKISGPIIDRIDMWVEVGAVPHETLTSAPPADRISQTLRKIVGKARKKQLQRFKESGRHITANSEMNVRDLGKLIELSPEVEDILEKATRQLSLSPRAYHRIIKLSRTIADLDESEKINPEHVLEALQYRPRKVL</sequence>
<dbReference type="Gene3D" id="3.40.50.300">
    <property type="entry name" value="P-loop containing nucleotide triphosphate hydrolases"/>
    <property type="match status" value="1"/>
</dbReference>
<reference evidence="6 7" key="1">
    <citation type="journal article" date="2016" name="Nat. Commun.">
        <title>Thousands of microbial genomes shed light on interconnected biogeochemical processes in an aquifer system.</title>
        <authorList>
            <person name="Anantharaman K."/>
            <person name="Brown C.T."/>
            <person name="Hug L.A."/>
            <person name="Sharon I."/>
            <person name="Castelle C.J."/>
            <person name="Probst A.J."/>
            <person name="Thomas B.C."/>
            <person name="Singh A."/>
            <person name="Wilkins M.J."/>
            <person name="Karaoz U."/>
            <person name="Brodie E.L."/>
            <person name="Williams K.H."/>
            <person name="Hubbard S.S."/>
            <person name="Banfield J.F."/>
        </authorList>
    </citation>
    <scope>NUCLEOTIDE SEQUENCE [LARGE SCALE GENOMIC DNA]</scope>
</reference>
<dbReference type="GO" id="GO:0003677">
    <property type="term" value="F:DNA binding"/>
    <property type="evidence" value="ECO:0007669"/>
    <property type="project" value="InterPro"/>
</dbReference>
<evidence type="ECO:0000256" key="1">
    <source>
        <dbReference type="ARBA" id="ARBA00006354"/>
    </source>
</evidence>
<evidence type="ECO:0000259" key="5">
    <source>
        <dbReference type="PROSITE" id="PS50051"/>
    </source>
</evidence>
<dbReference type="GO" id="GO:0005524">
    <property type="term" value="F:ATP binding"/>
    <property type="evidence" value="ECO:0007669"/>
    <property type="project" value="UniProtKB-KW"/>
</dbReference>
<dbReference type="InterPro" id="IPR027417">
    <property type="entry name" value="P-loop_NTPase"/>
</dbReference>
<dbReference type="PROSITE" id="PS50051">
    <property type="entry name" value="MCM_2"/>
    <property type="match status" value="1"/>
</dbReference>
<evidence type="ECO:0000256" key="4">
    <source>
        <dbReference type="SAM" id="MobiDB-lite"/>
    </source>
</evidence>
<comment type="caution">
    <text evidence="6">The sequence shown here is derived from an EMBL/GenBank/DDBJ whole genome shotgun (WGS) entry which is preliminary data.</text>
</comment>
<dbReference type="PANTHER" id="PTHR32039:SF7">
    <property type="entry name" value="COMPETENCE PROTEIN COMM"/>
    <property type="match status" value="1"/>
</dbReference>
<organism evidence="6 7">
    <name type="scientific">Candidatus Kaiserbacteria bacterium RIFCSPLOWO2_01_FULL_51_21</name>
    <dbReference type="NCBI Taxonomy" id="1798508"/>
    <lineage>
        <taxon>Bacteria</taxon>
        <taxon>Candidatus Kaiseribacteriota</taxon>
    </lineage>
</organism>
<dbReference type="PANTHER" id="PTHR32039">
    <property type="entry name" value="MAGNESIUM-CHELATASE SUBUNIT CHLI"/>
    <property type="match status" value="1"/>
</dbReference>
<dbReference type="InterPro" id="IPR020568">
    <property type="entry name" value="Ribosomal_Su5_D2-typ_SF"/>
</dbReference>
<dbReference type="EMBL" id="MFLV01000011">
    <property type="protein sequence ID" value="OGG71672.1"/>
    <property type="molecule type" value="Genomic_DNA"/>
</dbReference>
<comment type="similarity">
    <text evidence="1">Belongs to the Mg-chelatase subunits D/I family. ComM subfamily.</text>
</comment>
<dbReference type="Pfam" id="PF13541">
    <property type="entry name" value="ChlI"/>
    <property type="match status" value="1"/>
</dbReference>